<proteinExistence type="predicted"/>
<feature type="region of interest" description="Disordered" evidence="2">
    <location>
        <begin position="125"/>
        <end position="162"/>
    </location>
</feature>
<sequence length="550" mass="58266">MLAWSLPSHALTLGKFQSLSGIGEPLRAEVEITQFTPDELRGLRAQLGSVASFRQAGMEYNPALVDLATRIDHRSDGRPFIVLSGRVPVQESFIDLILEAQWPTGRVVKNYALLLNADVRQTSAPLTQRNPSDVITSPVSPNRSTPTISPPPSNDGGLKPTSVELNANQVPVYRYESVGSAPTTPAPTATASTPVTVNAVPVVTHPSAPVTSFAGGDALTVRSGDTASNLLAQRLPPNVSLDQMLLALARANPNAFIEGNVNLVRAGTVLRIPTANEATQISRSEARQMVLAQNRDFAAYALRVAQSPLLVTTGQSREMSGSVTNATPSEPVSSNPQDKLTLSKAQAGEGKAEAKLATEREAKDTAEQLQALHQNLQDLEALSKNKKPDADKHPSPALTGAAQPQPSLLDQLSQNKSMWMWVIGALLGLMAMVYWIRNKSAQSQAVFAPSYDDIPSPAEPAAEGTGQIPPQMAGIDLNLNNTSATSAPTVNDATTAPTVNEVTEQNKLALASQLLDTGDKELARTLIMSVASTASGDLKARALQMLGQIA</sequence>
<evidence type="ECO:0000313" key="6">
    <source>
        <dbReference type="Proteomes" id="UP001431902"/>
    </source>
</evidence>
<dbReference type="InterPro" id="IPR038440">
    <property type="entry name" value="FimV_C_sf"/>
</dbReference>
<accession>A0ABT6X266</accession>
<feature type="compositionally biased region" description="Basic and acidic residues" evidence="2">
    <location>
        <begin position="385"/>
        <end position="394"/>
    </location>
</feature>
<evidence type="ECO:0000256" key="2">
    <source>
        <dbReference type="SAM" id="MobiDB-lite"/>
    </source>
</evidence>
<feature type="coiled-coil region" evidence="1">
    <location>
        <begin position="355"/>
        <end position="382"/>
    </location>
</feature>
<feature type="compositionally biased region" description="Polar residues" evidence="2">
    <location>
        <begin position="125"/>
        <end position="147"/>
    </location>
</feature>
<dbReference type="NCBIfam" id="TIGR03505">
    <property type="entry name" value="FimV_core"/>
    <property type="match status" value="1"/>
</dbReference>
<keyword evidence="3" id="KW-0472">Membrane</keyword>
<keyword evidence="6" id="KW-1185">Reference proteome</keyword>
<evidence type="ECO:0000256" key="1">
    <source>
        <dbReference type="SAM" id="Coils"/>
    </source>
</evidence>
<evidence type="ECO:0000313" key="5">
    <source>
        <dbReference type="EMBL" id="MDI9232229.1"/>
    </source>
</evidence>
<dbReference type="Gene3D" id="3.10.350.10">
    <property type="entry name" value="LysM domain"/>
    <property type="match status" value="1"/>
</dbReference>
<feature type="region of interest" description="Disordered" evidence="2">
    <location>
        <begin position="313"/>
        <end position="339"/>
    </location>
</feature>
<feature type="region of interest" description="Disordered" evidence="2">
    <location>
        <begin position="385"/>
        <end position="406"/>
    </location>
</feature>
<gene>
    <name evidence="5" type="ORF">QLQ16_00070</name>
</gene>
<keyword evidence="3" id="KW-0812">Transmembrane</keyword>
<dbReference type="InterPro" id="IPR057840">
    <property type="entry name" value="FimV_N"/>
</dbReference>
<evidence type="ECO:0000256" key="3">
    <source>
        <dbReference type="SAM" id="Phobius"/>
    </source>
</evidence>
<dbReference type="Gene3D" id="1.20.58.2200">
    <property type="match status" value="1"/>
</dbReference>
<dbReference type="Proteomes" id="UP001431902">
    <property type="component" value="Unassembled WGS sequence"/>
</dbReference>
<keyword evidence="3" id="KW-1133">Transmembrane helix</keyword>
<organism evidence="5 6">
    <name type="scientific">Limnohabitans lacus</name>
    <dbReference type="NCBI Taxonomy" id="3045173"/>
    <lineage>
        <taxon>Bacteria</taxon>
        <taxon>Pseudomonadati</taxon>
        <taxon>Pseudomonadota</taxon>
        <taxon>Betaproteobacteria</taxon>
        <taxon>Burkholderiales</taxon>
        <taxon>Comamonadaceae</taxon>
        <taxon>Limnohabitans</taxon>
    </lineage>
</organism>
<dbReference type="Pfam" id="PF25800">
    <property type="entry name" value="FimV_N"/>
    <property type="match status" value="1"/>
</dbReference>
<comment type="caution">
    <text evidence="5">The sequence shown here is derived from an EMBL/GenBank/DDBJ whole genome shotgun (WGS) entry which is preliminary data.</text>
</comment>
<protein>
    <submittedName>
        <fullName evidence="5">FimV/HubP family polar landmark protein</fullName>
    </submittedName>
</protein>
<dbReference type="InterPro" id="IPR036779">
    <property type="entry name" value="LysM_dom_sf"/>
</dbReference>
<feature type="domain" description="FimV N-terminal" evidence="4">
    <location>
        <begin position="11"/>
        <end position="116"/>
    </location>
</feature>
<evidence type="ECO:0000259" key="4">
    <source>
        <dbReference type="Pfam" id="PF25800"/>
    </source>
</evidence>
<dbReference type="RefSeq" id="WP_283222655.1">
    <property type="nucleotide sequence ID" value="NZ_JASGBH010000001.1"/>
</dbReference>
<keyword evidence="1" id="KW-0175">Coiled coil</keyword>
<name>A0ABT6X266_9BURK</name>
<dbReference type="EMBL" id="JASGBH010000001">
    <property type="protein sequence ID" value="MDI9232229.1"/>
    <property type="molecule type" value="Genomic_DNA"/>
</dbReference>
<feature type="transmembrane region" description="Helical" evidence="3">
    <location>
        <begin position="418"/>
        <end position="436"/>
    </location>
</feature>
<dbReference type="InterPro" id="IPR020012">
    <property type="entry name" value="LysM_FimV"/>
</dbReference>
<reference evidence="5" key="1">
    <citation type="submission" date="2023-05" db="EMBL/GenBank/DDBJ databases">
        <title>Limnohabitans sp. strain HM2-2 Genome sequencing and assembly.</title>
        <authorList>
            <person name="Jung Y."/>
        </authorList>
    </citation>
    <scope>NUCLEOTIDE SEQUENCE</scope>
    <source>
        <strain evidence="5">HM2-2</strain>
    </source>
</reference>